<dbReference type="GO" id="GO:0016616">
    <property type="term" value="F:oxidoreductase activity, acting on the CH-OH group of donors, NAD or NADP as acceptor"/>
    <property type="evidence" value="ECO:0007669"/>
    <property type="project" value="InterPro"/>
</dbReference>
<dbReference type="SUPFAM" id="SSF52283">
    <property type="entry name" value="Formate/glycerate dehydrogenase catalytic domain-like"/>
    <property type="match status" value="1"/>
</dbReference>
<dbReference type="InterPro" id="IPR006140">
    <property type="entry name" value="D-isomer_DH_NAD-bd"/>
</dbReference>
<dbReference type="AlphaFoldDB" id="T0JGL2"/>
<dbReference type="Proteomes" id="UP000015520">
    <property type="component" value="Unassembled WGS sequence"/>
</dbReference>
<evidence type="ECO:0000259" key="6">
    <source>
        <dbReference type="Pfam" id="PF02826"/>
    </source>
</evidence>
<sequence>MKIVILDALTFGDSDLSKFKSLGEVEVYETTNREQTNSRITNATVIVTNKVVIDDELMSKATDLKLICIAATGMNNIDLEAAASRNIEVKNVAGYSTDSVVQHTFSMLFYLLGHSRYYDEYVKDGSYTKSAIFTHLPKPFFELKGKKWGIIGLGTIGRGVANIASAFGAKMCYHSTSGKNITRDYLHVELKTLLETCDVISIHAPLNEQTKNLLSYNELSLCKDKAVILNLGRGGIIDEDAVARVVDERELYFGLDVLEQEPMKQNHPFLSVKNRDRLYITPHIAWASSEAREKLIELVVKNITDSTL</sequence>
<evidence type="ECO:0000256" key="4">
    <source>
        <dbReference type="RuleBase" id="RU003719"/>
    </source>
</evidence>
<accession>T0JGL2</accession>
<dbReference type="EMBL" id="AUPZ01000003">
    <property type="protein sequence ID" value="EQB40205.1"/>
    <property type="molecule type" value="Genomic_DNA"/>
</dbReference>
<comment type="caution">
    <text evidence="7">The sequence shown here is derived from an EMBL/GenBank/DDBJ whole genome shotgun (WGS) entry which is preliminary data.</text>
</comment>
<dbReference type="InterPro" id="IPR036291">
    <property type="entry name" value="NAD(P)-bd_dom_sf"/>
</dbReference>
<gene>
    <name evidence="7" type="ORF">M947_02405</name>
</gene>
<dbReference type="eggNOG" id="COG1052">
    <property type="taxonomic scope" value="Bacteria"/>
</dbReference>
<keyword evidence="2 4" id="KW-0560">Oxidoreductase</keyword>
<evidence type="ECO:0000256" key="3">
    <source>
        <dbReference type="ARBA" id="ARBA00023027"/>
    </source>
</evidence>
<dbReference type="PANTHER" id="PTHR43761">
    <property type="entry name" value="D-ISOMER SPECIFIC 2-HYDROXYACID DEHYDROGENASE FAMILY PROTEIN (AFU_ORTHOLOGUE AFUA_1G13630)"/>
    <property type="match status" value="1"/>
</dbReference>
<evidence type="ECO:0000313" key="7">
    <source>
        <dbReference type="EMBL" id="EQB40205.1"/>
    </source>
</evidence>
<dbReference type="PROSITE" id="PS00671">
    <property type="entry name" value="D_2_HYDROXYACID_DH_3"/>
    <property type="match status" value="1"/>
</dbReference>
<evidence type="ECO:0000256" key="2">
    <source>
        <dbReference type="ARBA" id="ARBA00023002"/>
    </source>
</evidence>
<dbReference type="SUPFAM" id="SSF51735">
    <property type="entry name" value="NAD(P)-binding Rossmann-fold domains"/>
    <property type="match status" value="1"/>
</dbReference>
<dbReference type="STRING" id="1172190.M947_02405"/>
<protein>
    <recommendedName>
        <fullName evidence="9">2-hydroxyacid dehydrogenase</fullName>
    </recommendedName>
</protein>
<comment type="similarity">
    <text evidence="1 4">Belongs to the D-isomer specific 2-hydroxyacid dehydrogenase family.</text>
</comment>
<name>T0JGL2_9BACT</name>
<feature type="domain" description="D-isomer specific 2-hydroxyacid dehydrogenase NAD-binding" evidence="6">
    <location>
        <begin position="106"/>
        <end position="285"/>
    </location>
</feature>
<keyword evidence="3" id="KW-0520">NAD</keyword>
<dbReference type="OrthoDB" id="9805416at2"/>
<evidence type="ECO:0000256" key="1">
    <source>
        <dbReference type="ARBA" id="ARBA00005854"/>
    </source>
</evidence>
<dbReference type="InterPro" id="IPR050418">
    <property type="entry name" value="D-iso_2-hydroxyacid_DH_PdxB"/>
</dbReference>
<dbReference type="Gene3D" id="3.40.50.720">
    <property type="entry name" value="NAD(P)-binding Rossmann-like Domain"/>
    <property type="match status" value="2"/>
</dbReference>
<dbReference type="PROSITE" id="PS00670">
    <property type="entry name" value="D_2_HYDROXYACID_DH_2"/>
    <property type="match status" value="1"/>
</dbReference>
<feature type="domain" description="D-isomer specific 2-hydroxyacid dehydrogenase catalytic" evidence="5">
    <location>
        <begin position="4"/>
        <end position="305"/>
    </location>
</feature>
<evidence type="ECO:0000313" key="8">
    <source>
        <dbReference type="Proteomes" id="UP000015520"/>
    </source>
</evidence>
<dbReference type="Pfam" id="PF00389">
    <property type="entry name" value="2-Hacid_dh"/>
    <property type="match status" value="1"/>
</dbReference>
<keyword evidence="8" id="KW-1185">Reference proteome</keyword>
<evidence type="ECO:0000259" key="5">
    <source>
        <dbReference type="Pfam" id="PF00389"/>
    </source>
</evidence>
<evidence type="ECO:0008006" key="9">
    <source>
        <dbReference type="Google" id="ProtNLM"/>
    </source>
</evidence>
<dbReference type="Pfam" id="PF02826">
    <property type="entry name" value="2-Hacid_dh_C"/>
    <property type="match status" value="1"/>
</dbReference>
<reference evidence="7 8" key="1">
    <citation type="submission" date="2013-07" db="EMBL/GenBank/DDBJ databases">
        <title>Sulfurimonas hongkongensis AST-10 Genome Sequencing.</title>
        <authorList>
            <person name="Cai L."/>
            <person name="Zhang T."/>
        </authorList>
    </citation>
    <scope>NUCLEOTIDE SEQUENCE [LARGE SCALE GENOMIC DNA]</scope>
    <source>
        <strain evidence="7 8">AST-10</strain>
    </source>
</reference>
<dbReference type="InterPro" id="IPR029753">
    <property type="entry name" value="D-isomer_DH_CS"/>
</dbReference>
<dbReference type="InterPro" id="IPR006139">
    <property type="entry name" value="D-isomer_2_OHA_DH_cat_dom"/>
</dbReference>
<dbReference type="NCBIfam" id="NF006263">
    <property type="entry name" value="PRK08410.1"/>
    <property type="match status" value="1"/>
</dbReference>
<dbReference type="GO" id="GO:0051287">
    <property type="term" value="F:NAD binding"/>
    <property type="evidence" value="ECO:0007669"/>
    <property type="project" value="InterPro"/>
</dbReference>
<dbReference type="PANTHER" id="PTHR43761:SF1">
    <property type="entry name" value="D-ISOMER SPECIFIC 2-HYDROXYACID DEHYDROGENASE CATALYTIC DOMAIN-CONTAINING PROTEIN-RELATED"/>
    <property type="match status" value="1"/>
</dbReference>
<dbReference type="PATRIC" id="fig|1172190.3.peg.471"/>
<proteinExistence type="inferred from homology"/>
<dbReference type="RefSeq" id="WP_021286761.1">
    <property type="nucleotide sequence ID" value="NZ_AUPZ01000003.1"/>
</dbReference>
<organism evidence="7 8">
    <name type="scientific">Sulfurimonas hongkongensis</name>
    <dbReference type="NCBI Taxonomy" id="1172190"/>
    <lineage>
        <taxon>Bacteria</taxon>
        <taxon>Pseudomonadati</taxon>
        <taxon>Campylobacterota</taxon>
        <taxon>Epsilonproteobacteria</taxon>
        <taxon>Campylobacterales</taxon>
        <taxon>Sulfurimonadaceae</taxon>
        <taxon>Sulfurimonas</taxon>
    </lineage>
</organism>